<dbReference type="GO" id="GO:0030246">
    <property type="term" value="F:carbohydrate binding"/>
    <property type="evidence" value="ECO:0007669"/>
    <property type="project" value="InterPro"/>
</dbReference>
<sequence length="215" mass="25061">MKQYFVKSINKQELKLDGTGNHALWDQANVLTDFSSPWDTSDVKKIEFKALYNETHLLVCFKVFDEAVYLDLKGDNWQNIANSDRVELFFRKDENLSPYYCLEIDPSPRVLDFIAYPNRNFDYSWRWPDKHLLVKSNIEQAYFAVEKAISLESLKQLGLLKSGKLEVGVYRAKYNKSTLGLMEPTWITWVNPNTETPNFHVASSFGEFILEDLII</sequence>
<dbReference type="GO" id="GO:0004553">
    <property type="term" value="F:hydrolase activity, hydrolyzing O-glycosyl compounds"/>
    <property type="evidence" value="ECO:0007669"/>
    <property type="project" value="InterPro"/>
</dbReference>
<evidence type="ECO:0000313" key="2">
    <source>
        <dbReference type="EMBL" id="MBD0833330.1"/>
    </source>
</evidence>
<reference evidence="2 3" key="1">
    <citation type="submission" date="2020-09" db="EMBL/GenBank/DDBJ databases">
        <title>TT11 complete genome.</title>
        <authorList>
            <person name="Wu Z."/>
        </authorList>
    </citation>
    <scope>NUCLEOTIDE SEQUENCE [LARGE SCALE GENOMIC DNA]</scope>
    <source>
        <strain evidence="2 3">TT11</strain>
    </source>
</reference>
<accession>A0A8J6Q968</accession>
<evidence type="ECO:0000313" key="3">
    <source>
        <dbReference type="Proteomes" id="UP000600588"/>
    </source>
</evidence>
<comment type="caution">
    <text evidence="2">The sequence shown here is derived from an EMBL/GenBank/DDBJ whole genome shotgun (WGS) entry which is preliminary data.</text>
</comment>
<dbReference type="EMBL" id="JACVXB010000007">
    <property type="protein sequence ID" value="MBD0833330.1"/>
    <property type="molecule type" value="Genomic_DNA"/>
</dbReference>
<keyword evidence="3" id="KW-1185">Reference proteome</keyword>
<evidence type="ECO:0000259" key="1">
    <source>
        <dbReference type="Pfam" id="PF06452"/>
    </source>
</evidence>
<dbReference type="Pfam" id="PF06452">
    <property type="entry name" value="CBM9_1"/>
    <property type="match status" value="1"/>
</dbReference>
<dbReference type="AlphaFoldDB" id="A0A8J6Q968"/>
<dbReference type="GO" id="GO:0016052">
    <property type="term" value="P:carbohydrate catabolic process"/>
    <property type="evidence" value="ECO:0007669"/>
    <property type="project" value="InterPro"/>
</dbReference>
<name>A0A8J6Q968_9FLAO</name>
<feature type="domain" description="Carbohydrate-binding" evidence="1">
    <location>
        <begin position="16"/>
        <end position="212"/>
    </location>
</feature>
<dbReference type="Proteomes" id="UP000600588">
    <property type="component" value="Unassembled WGS sequence"/>
</dbReference>
<protein>
    <submittedName>
        <fullName evidence="2">Endoxylanase</fullName>
    </submittedName>
</protein>
<proteinExistence type="predicted"/>
<dbReference type="Gene3D" id="2.60.40.1190">
    <property type="match status" value="1"/>
</dbReference>
<dbReference type="RefSeq" id="WP_188231111.1">
    <property type="nucleotide sequence ID" value="NZ_JACVXB010000007.1"/>
</dbReference>
<organism evidence="2 3">
    <name type="scientific">Aestuariibaculum sediminum</name>
    <dbReference type="NCBI Taxonomy" id="2770637"/>
    <lineage>
        <taxon>Bacteria</taxon>
        <taxon>Pseudomonadati</taxon>
        <taxon>Bacteroidota</taxon>
        <taxon>Flavobacteriia</taxon>
        <taxon>Flavobacteriales</taxon>
        <taxon>Flavobacteriaceae</taxon>
    </lineage>
</organism>
<dbReference type="SUPFAM" id="SSF49344">
    <property type="entry name" value="CBD9-like"/>
    <property type="match status" value="1"/>
</dbReference>
<dbReference type="InterPro" id="IPR010502">
    <property type="entry name" value="Carb-bd_dom_fam9"/>
</dbReference>
<gene>
    <name evidence="2" type="ORF">ICJ83_14435</name>
</gene>